<keyword evidence="2" id="KW-1185">Reference proteome</keyword>
<accession>A0A1N7QB29</accession>
<dbReference type="STRING" id="1086013.SAMN05421774_10830"/>
<proteinExistence type="predicted"/>
<sequence>MVRAPTKTCPSLSRLFDDAEPNLLSGFLAARAFERLNWLSAYKFDVDNPDGPSLARTMLRQEKKDRLGPLETEAARIVTIASDRGEYVLQGLATTRLEPDRARELLNQRDRLARSLWAFANEHGLFEAAENSLHLRLYRRYDKHYQTFMAEPSVDGGPDAGSALLEELLVDLNKRLDRGDGYSIDKFDIPEDGDEPAAEMYLLYHPDPPTSVREIDDNGNRSSIYFRPPGEAMIVYTPSTGRVHVRAGNRKFRHTIAERFIETALDQTYSNQPVDFQAYDISRFMQALDLELPELDDVVITRAQVIRADISIGNLANRLSLSTTIDQDISELIHSQPGLPRIFERAVAIRFIEIAVRYRRAERDDVQTLDFTLTDRNTSSLLSIDDPFERVLGHRLLRHWNILREGRAPGDAESMAVMPALLAIWDIGADRVTGEWLVKRGVDPSLLMEIGFLVPAGWVGDDLIDDEDEIGLVAAEVVVRVEKGDEEAGNHKVADLQVTEGQLAPGGTPDRYRVYRVRDGWVAQHLKARLEQALDVPAIEKLTDQLLYLGTLAVDGGNVPVYLARGLDREKVRSDVDTQLRARHNLGIGLVLQAGEAPGPCLAANVLTPLADQIDKGQSEIALVADKLRSVFRRHRILARGGQAVGLTRSGENMATLFVPGKATIDIKGANRIAIIQRLVDAHNNGPTPMTTGDLVRGIAEGQSLPNIFKQPLWDKLKGNFLRSLGQKGPWEIAV</sequence>
<dbReference type="EMBL" id="FTOT01000008">
    <property type="protein sequence ID" value="SIT19747.1"/>
    <property type="molecule type" value="Genomic_DNA"/>
</dbReference>
<reference evidence="1 2" key="1">
    <citation type="submission" date="2017-01" db="EMBL/GenBank/DDBJ databases">
        <authorList>
            <person name="Mah S.A."/>
            <person name="Swanson W.J."/>
            <person name="Moy G.W."/>
            <person name="Vacquier V.D."/>
        </authorList>
    </citation>
    <scope>NUCLEOTIDE SEQUENCE [LARGE SCALE GENOMIC DNA]</scope>
    <source>
        <strain evidence="1 2">DSM 26375</strain>
    </source>
</reference>
<organism evidence="1 2">
    <name type="scientific">Gemmobacter megaterium</name>
    <dbReference type="NCBI Taxonomy" id="1086013"/>
    <lineage>
        <taxon>Bacteria</taxon>
        <taxon>Pseudomonadati</taxon>
        <taxon>Pseudomonadota</taxon>
        <taxon>Alphaproteobacteria</taxon>
        <taxon>Rhodobacterales</taxon>
        <taxon>Paracoccaceae</taxon>
        <taxon>Gemmobacter</taxon>
    </lineage>
</organism>
<name>A0A1N7QB29_9RHOB</name>
<dbReference type="Proteomes" id="UP000186141">
    <property type="component" value="Unassembled WGS sequence"/>
</dbReference>
<evidence type="ECO:0000313" key="1">
    <source>
        <dbReference type="EMBL" id="SIT19747.1"/>
    </source>
</evidence>
<evidence type="ECO:0000313" key="2">
    <source>
        <dbReference type="Proteomes" id="UP000186141"/>
    </source>
</evidence>
<dbReference type="AlphaFoldDB" id="A0A1N7QB29"/>
<gene>
    <name evidence="1" type="ORF">SAMN05421774_10830</name>
</gene>
<protein>
    <submittedName>
        <fullName evidence="1">Uncharacterized protein</fullName>
    </submittedName>
</protein>